<organism evidence="2 3">
    <name type="scientific">Sorangium cellulosum</name>
    <name type="common">Polyangium cellulosum</name>
    <dbReference type="NCBI Taxonomy" id="56"/>
    <lineage>
        <taxon>Bacteria</taxon>
        <taxon>Pseudomonadati</taxon>
        <taxon>Myxococcota</taxon>
        <taxon>Polyangia</taxon>
        <taxon>Polyangiales</taxon>
        <taxon>Polyangiaceae</taxon>
        <taxon>Sorangium</taxon>
    </lineage>
</organism>
<evidence type="ECO:0008006" key="4">
    <source>
        <dbReference type="Google" id="ProtNLM"/>
    </source>
</evidence>
<feature type="signal peptide" evidence="1">
    <location>
        <begin position="1"/>
        <end position="23"/>
    </location>
</feature>
<evidence type="ECO:0000313" key="3">
    <source>
        <dbReference type="Proteomes" id="UP000238348"/>
    </source>
</evidence>
<evidence type="ECO:0000313" key="2">
    <source>
        <dbReference type="EMBL" id="AUX48952.1"/>
    </source>
</evidence>
<sequence>MVHAARAATIATLCLALASQAHALDTPPEPEPPGHMRSEVGTTALLLFGMAPATGMDFAPLLTFRWPGISLCFEPRLLVLTSDQPSASGTKKLTVDSTLGTVALCRHRGAVFACGLAQGGRIRADSPDDLLPSDNVAWLLSTGARGGVEWPVLGYLRLYGFVELHLLMARPAIESFAGPWHASPAGMVIGAGVALRGPSR</sequence>
<reference evidence="2 3" key="1">
    <citation type="submission" date="2015-09" db="EMBL/GenBank/DDBJ databases">
        <title>Sorangium comparison.</title>
        <authorList>
            <person name="Zaburannyi N."/>
            <person name="Bunk B."/>
            <person name="Overmann J."/>
            <person name="Mueller R."/>
        </authorList>
    </citation>
    <scope>NUCLEOTIDE SEQUENCE [LARGE SCALE GENOMIC DNA]</scope>
    <source>
        <strain evidence="2 3">So ce26</strain>
    </source>
</reference>
<dbReference type="AlphaFoldDB" id="A0A2L0FBV3"/>
<name>A0A2L0FBV3_SORCE</name>
<evidence type="ECO:0000256" key="1">
    <source>
        <dbReference type="SAM" id="SignalP"/>
    </source>
</evidence>
<dbReference type="Proteomes" id="UP000238348">
    <property type="component" value="Chromosome"/>
</dbReference>
<protein>
    <recommendedName>
        <fullName evidence="4">Secreted protein</fullName>
    </recommendedName>
</protein>
<accession>A0A2L0FBV3</accession>
<feature type="chain" id="PRO_5014998665" description="Secreted protein" evidence="1">
    <location>
        <begin position="24"/>
        <end position="200"/>
    </location>
</feature>
<proteinExistence type="predicted"/>
<keyword evidence="1" id="KW-0732">Signal</keyword>
<dbReference type="OrthoDB" id="5517449at2"/>
<gene>
    <name evidence="2" type="ORF">SOCE26_104970</name>
</gene>
<dbReference type="EMBL" id="CP012673">
    <property type="protein sequence ID" value="AUX48952.1"/>
    <property type="molecule type" value="Genomic_DNA"/>
</dbReference>
<dbReference type="RefSeq" id="WP_159398081.1">
    <property type="nucleotide sequence ID" value="NZ_CP012673.1"/>
</dbReference>